<feature type="coiled-coil region" evidence="1">
    <location>
        <begin position="185"/>
        <end position="226"/>
    </location>
</feature>
<accession>A0AAV2LM78</accession>
<dbReference type="Gene3D" id="1.20.920.20">
    <property type="match status" value="1"/>
</dbReference>
<keyword evidence="4" id="KW-1185">Reference proteome</keyword>
<evidence type="ECO:0000313" key="4">
    <source>
        <dbReference type="Proteomes" id="UP001497482"/>
    </source>
</evidence>
<organism evidence="3 4">
    <name type="scientific">Knipowitschia caucasica</name>
    <name type="common">Caucasian dwarf goby</name>
    <name type="synonym">Pomatoschistus caucasicus</name>
    <dbReference type="NCBI Taxonomy" id="637954"/>
    <lineage>
        <taxon>Eukaryota</taxon>
        <taxon>Metazoa</taxon>
        <taxon>Chordata</taxon>
        <taxon>Craniata</taxon>
        <taxon>Vertebrata</taxon>
        <taxon>Euteleostomi</taxon>
        <taxon>Actinopterygii</taxon>
        <taxon>Neopterygii</taxon>
        <taxon>Teleostei</taxon>
        <taxon>Neoteleostei</taxon>
        <taxon>Acanthomorphata</taxon>
        <taxon>Gobiaria</taxon>
        <taxon>Gobiiformes</taxon>
        <taxon>Gobioidei</taxon>
        <taxon>Gobiidae</taxon>
        <taxon>Gobiinae</taxon>
        <taxon>Knipowitschia</taxon>
    </lineage>
</organism>
<proteinExistence type="predicted"/>
<evidence type="ECO:0000313" key="3">
    <source>
        <dbReference type="EMBL" id="CAL1600759.1"/>
    </source>
</evidence>
<dbReference type="GO" id="GO:0008569">
    <property type="term" value="F:minus-end-directed microtubule motor activity"/>
    <property type="evidence" value="ECO:0007669"/>
    <property type="project" value="TreeGrafter"/>
</dbReference>
<dbReference type="PANTHER" id="PTHR10676">
    <property type="entry name" value="DYNEIN HEAVY CHAIN FAMILY PROTEIN"/>
    <property type="match status" value="1"/>
</dbReference>
<dbReference type="Pfam" id="PF12777">
    <property type="entry name" value="MT"/>
    <property type="match status" value="1"/>
</dbReference>
<dbReference type="AlphaFoldDB" id="A0AAV2LM78"/>
<reference evidence="3 4" key="1">
    <citation type="submission" date="2024-04" db="EMBL/GenBank/DDBJ databases">
        <authorList>
            <person name="Waldvogel A.-M."/>
            <person name="Schoenle A."/>
        </authorList>
    </citation>
    <scope>NUCLEOTIDE SEQUENCE [LARGE SCALE GENOMIC DNA]</scope>
</reference>
<dbReference type="EMBL" id="OZ035825">
    <property type="protein sequence ID" value="CAL1600759.1"/>
    <property type="molecule type" value="Genomic_DNA"/>
</dbReference>
<feature type="coiled-coil region" evidence="1">
    <location>
        <begin position="11"/>
        <end position="52"/>
    </location>
</feature>
<evidence type="ECO:0000259" key="2">
    <source>
        <dbReference type="Pfam" id="PF12777"/>
    </source>
</evidence>
<dbReference type="InterPro" id="IPR026983">
    <property type="entry name" value="DHC"/>
</dbReference>
<sequence>MQEQGSVLGAIADLELQLEESQNIIVREQTRLTELEKQLQETQQEVQAALEARIRKVSCLELSALEEVRGYRDPPEPVTMVMDAVCLLFHHPPGWDSAKHLLSLNSFFQELEFFDHRRVSTQQLQELATLVHSPAFDPEVVAEASQACAQLCHWVLAVYECCKLHPYVKSSRRIETEAAAALKHLQLARRLKEEQSRQLKILTHQLESVREQLWQHTEELLQAERVHREATCTVDELGTSVSVWKRDVQRAVTAMETLPGDTLLTAAIISYLGPFGADTRCELLAKWRGLCMTGRLCPAPECSQCGSLAAPLVPVSSLPHGPLCQALGVSERPLQAEALSDLLLSVLLSSCSHNCVQRCPLLVDPEHRLDPHQPHSCFRGDHIMALKDFDVDLCADDPHLLDKLEEAVRTGALVFVRAAERSPSCPRLLSIVSQAYFSLTFYTTLPAHMLTTEMAGPLLCRLHVVDLSLSTLEVERCLQSQLLPPDGRLILSQQKRLEQSRQLLIEKLSSIER</sequence>
<dbReference type="Proteomes" id="UP001497482">
    <property type="component" value="Chromosome 3"/>
</dbReference>
<protein>
    <recommendedName>
        <fullName evidence="2">Dynein heavy chain coiled coil stalk domain-containing protein</fullName>
    </recommendedName>
</protein>
<feature type="domain" description="Dynein heavy chain coiled coil stalk" evidence="2">
    <location>
        <begin position="22"/>
        <end position="286"/>
    </location>
</feature>
<keyword evidence="1" id="KW-0175">Coiled coil</keyword>
<dbReference type="InterPro" id="IPR024743">
    <property type="entry name" value="Dynein_HC_stalk"/>
</dbReference>
<dbReference type="GO" id="GO:0036126">
    <property type="term" value="C:sperm flagellum"/>
    <property type="evidence" value="ECO:0007669"/>
    <property type="project" value="TreeGrafter"/>
</dbReference>
<dbReference type="GO" id="GO:0045505">
    <property type="term" value="F:dynein intermediate chain binding"/>
    <property type="evidence" value="ECO:0007669"/>
    <property type="project" value="InterPro"/>
</dbReference>
<dbReference type="GO" id="GO:0036156">
    <property type="term" value="C:inner dynein arm"/>
    <property type="evidence" value="ECO:0007669"/>
    <property type="project" value="TreeGrafter"/>
</dbReference>
<name>A0AAV2LM78_KNICA</name>
<gene>
    <name evidence="3" type="ORF">KC01_LOCUS28838</name>
</gene>
<evidence type="ECO:0000256" key="1">
    <source>
        <dbReference type="SAM" id="Coils"/>
    </source>
</evidence>
<dbReference type="PANTHER" id="PTHR10676:SF359">
    <property type="entry name" value="DYNEIN HEAVY CHAIN DOMAIN-CONTAINING PROTEIN 1"/>
    <property type="match status" value="1"/>
</dbReference>
<dbReference type="GO" id="GO:0051959">
    <property type="term" value="F:dynein light intermediate chain binding"/>
    <property type="evidence" value="ECO:0007669"/>
    <property type="project" value="InterPro"/>
</dbReference>
<dbReference type="GO" id="GO:0030317">
    <property type="term" value="P:flagellated sperm motility"/>
    <property type="evidence" value="ECO:0007669"/>
    <property type="project" value="TreeGrafter"/>
</dbReference>